<dbReference type="AlphaFoldDB" id="A0A9N9KMB3"/>
<keyword evidence="1" id="KW-0732">Signal</keyword>
<dbReference type="EMBL" id="CAJVRL010000014">
    <property type="protein sequence ID" value="CAG8949623.1"/>
    <property type="molecule type" value="Genomic_DNA"/>
</dbReference>
<evidence type="ECO:0000256" key="1">
    <source>
        <dbReference type="SAM" id="SignalP"/>
    </source>
</evidence>
<dbReference type="OrthoDB" id="10360141at2759"/>
<protein>
    <recommendedName>
        <fullName evidence="4">Secreted protein</fullName>
    </recommendedName>
</protein>
<proteinExistence type="predicted"/>
<sequence length="66" mass="7271">MRLISTILPILANVIAVSALYCTANGVPWPDEAGPGQVCNKHLYCQINYLPESPAQCNIELRNPEF</sequence>
<evidence type="ECO:0008006" key="4">
    <source>
        <dbReference type="Google" id="ProtNLM"/>
    </source>
</evidence>
<keyword evidence="3" id="KW-1185">Reference proteome</keyword>
<organism evidence="2 3">
    <name type="scientific">Hymenoscyphus fraxineus</name>
    <dbReference type="NCBI Taxonomy" id="746836"/>
    <lineage>
        <taxon>Eukaryota</taxon>
        <taxon>Fungi</taxon>
        <taxon>Dikarya</taxon>
        <taxon>Ascomycota</taxon>
        <taxon>Pezizomycotina</taxon>
        <taxon>Leotiomycetes</taxon>
        <taxon>Helotiales</taxon>
        <taxon>Helotiaceae</taxon>
        <taxon>Hymenoscyphus</taxon>
    </lineage>
</organism>
<dbReference type="Proteomes" id="UP000696280">
    <property type="component" value="Unassembled WGS sequence"/>
</dbReference>
<gene>
    <name evidence="2" type="ORF">HYFRA_00007856</name>
</gene>
<accession>A0A9N9KMB3</accession>
<comment type="caution">
    <text evidence="2">The sequence shown here is derived from an EMBL/GenBank/DDBJ whole genome shotgun (WGS) entry which is preliminary data.</text>
</comment>
<reference evidence="2" key="1">
    <citation type="submission" date="2021-07" db="EMBL/GenBank/DDBJ databases">
        <authorList>
            <person name="Durling M."/>
        </authorList>
    </citation>
    <scope>NUCLEOTIDE SEQUENCE</scope>
</reference>
<feature type="signal peptide" evidence="1">
    <location>
        <begin position="1"/>
        <end position="19"/>
    </location>
</feature>
<feature type="chain" id="PRO_5044492490" description="Secreted protein" evidence="1">
    <location>
        <begin position="20"/>
        <end position="66"/>
    </location>
</feature>
<evidence type="ECO:0000313" key="2">
    <source>
        <dbReference type="EMBL" id="CAG8949623.1"/>
    </source>
</evidence>
<name>A0A9N9KMB3_9HELO</name>
<evidence type="ECO:0000313" key="3">
    <source>
        <dbReference type="Proteomes" id="UP000696280"/>
    </source>
</evidence>